<feature type="signal peptide" evidence="2">
    <location>
        <begin position="1"/>
        <end position="21"/>
    </location>
</feature>
<name>A0A2G9G5K3_9LAMI</name>
<evidence type="ECO:0000313" key="3">
    <source>
        <dbReference type="EMBL" id="PIN00599.1"/>
    </source>
</evidence>
<evidence type="ECO:0000256" key="2">
    <source>
        <dbReference type="SAM" id="SignalP"/>
    </source>
</evidence>
<dbReference type="OrthoDB" id="1903945at2759"/>
<keyword evidence="4" id="KW-1185">Reference proteome</keyword>
<evidence type="ECO:0000256" key="1">
    <source>
        <dbReference type="SAM" id="MobiDB-lite"/>
    </source>
</evidence>
<dbReference type="InterPro" id="IPR049306">
    <property type="entry name" value="GLV1-2"/>
</dbReference>
<dbReference type="AlphaFoldDB" id="A0A2G9G5K3"/>
<dbReference type="PANTHER" id="PTHR33743">
    <property type="entry name" value="PROTEIN GOLVEN 6-RELATED"/>
    <property type="match status" value="1"/>
</dbReference>
<dbReference type="EMBL" id="NKXS01006878">
    <property type="protein sequence ID" value="PIN00599.1"/>
    <property type="molecule type" value="Genomic_DNA"/>
</dbReference>
<evidence type="ECO:0000313" key="4">
    <source>
        <dbReference type="Proteomes" id="UP000231279"/>
    </source>
</evidence>
<feature type="region of interest" description="Disordered" evidence="1">
    <location>
        <begin position="33"/>
        <end position="82"/>
    </location>
</feature>
<feature type="compositionally biased region" description="Basic and acidic residues" evidence="1">
    <location>
        <begin position="38"/>
        <end position="52"/>
    </location>
</feature>
<protein>
    <submittedName>
        <fullName evidence="3">Uncharacterized protein</fullName>
    </submittedName>
</protein>
<comment type="caution">
    <text evidence="3">The sequence shown here is derived from an EMBL/GenBank/DDBJ whole genome shotgun (WGS) entry which is preliminary data.</text>
</comment>
<keyword evidence="2" id="KW-0732">Signal</keyword>
<organism evidence="3 4">
    <name type="scientific">Handroanthus impetiginosus</name>
    <dbReference type="NCBI Taxonomy" id="429701"/>
    <lineage>
        <taxon>Eukaryota</taxon>
        <taxon>Viridiplantae</taxon>
        <taxon>Streptophyta</taxon>
        <taxon>Embryophyta</taxon>
        <taxon>Tracheophyta</taxon>
        <taxon>Spermatophyta</taxon>
        <taxon>Magnoliopsida</taxon>
        <taxon>eudicotyledons</taxon>
        <taxon>Gunneridae</taxon>
        <taxon>Pentapetalae</taxon>
        <taxon>asterids</taxon>
        <taxon>lamiids</taxon>
        <taxon>Lamiales</taxon>
        <taxon>Bignoniaceae</taxon>
        <taxon>Crescentiina</taxon>
        <taxon>Tabebuia alliance</taxon>
        <taxon>Handroanthus</taxon>
    </lineage>
</organism>
<sequence length="104" mass="11590">MRPWVLISLLLLSILVHGAQGRARKLVMNQISSTTAIPKKDKHEETKAHPKLEGSSTNKKVATKDENLSVNSSSTTEQRKTYPDILDIAGMDYSQAKRKPPIHN</sequence>
<dbReference type="Proteomes" id="UP000231279">
    <property type="component" value="Unassembled WGS sequence"/>
</dbReference>
<proteinExistence type="predicted"/>
<accession>A0A2G9G5K3</accession>
<gene>
    <name evidence="3" type="ORF">CDL12_26899</name>
</gene>
<reference evidence="4" key="1">
    <citation type="journal article" date="2018" name="Gigascience">
        <title>Genome assembly of the Pink Ipe (Handroanthus impetiginosus, Bignoniaceae), a highly valued, ecologically keystone Neotropical timber forest tree.</title>
        <authorList>
            <person name="Silva-Junior O.B."/>
            <person name="Grattapaglia D."/>
            <person name="Novaes E."/>
            <person name="Collevatti R.G."/>
        </authorList>
    </citation>
    <scope>NUCLEOTIDE SEQUENCE [LARGE SCALE GENOMIC DNA]</scope>
    <source>
        <strain evidence="4">cv. UFG-1</strain>
    </source>
</reference>
<feature type="chain" id="PRO_5013816055" evidence="2">
    <location>
        <begin position="22"/>
        <end position="104"/>
    </location>
</feature>
<dbReference type="Pfam" id="PF21529">
    <property type="entry name" value="GLV1-2"/>
    <property type="match status" value="1"/>
</dbReference>
<dbReference type="PANTHER" id="PTHR33743:SF19">
    <property type="entry name" value="PROTEIN GOLVEN 6"/>
    <property type="match status" value="1"/>
</dbReference>